<dbReference type="EMBL" id="JBHTAP010000001">
    <property type="protein sequence ID" value="MFC7234520.1"/>
    <property type="molecule type" value="Genomic_DNA"/>
</dbReference>
<proteinExistence type="predicted"/>
<dbReference type="RefSeq" id="WP_276235528.1">
    <property type="nucleotide sequence ID" value="NZ_CP119802.1"/>
</dbReference>
<dbReference type="GeneID" id="79266188"/>
<sequence>MAGIGGGSLAVGGLALGRSAPRFAQYTYAAPDSDTDDGRLRVAWYERYNGTFAGSQSGTDAGLNDTLDPASTPAYVEDATLVTGVSGPVVALDDVMPGDEGTLVVGLEVVDFDGAEPLDVWFRAAVTADEENRLNGPEAAAGDTSTDAGELDDRTFVEVWLDGSPLGSCDGRKDFAESLESPLVARTTFDAAFGPGSDSVYATDAGSPAFDACLTPGDLRCVALAWEFPEAADNNVAQTDSFTFEFEFGAVPCGSEASPFEVTQ</sequence>
<reference evidence="1 2" key="1">
    <citation type="journal article" date="2019" name="Int. J. Syst. Evol. Microbiol.">
        <title>The Global Catalogue of Microorganisms (GCM) 10K type strain sequencing project: providing services to taxonomists for standard genome sequencing and annotation.</title>
        <authorList>
            <consortium name="The Broad Institute Genomics Platform"/>
            <consortium name="The Broad Institute Genome Sequencing Center for Infectious Disease"/>
            <person name="Wu L."/>
            <person name="Ma J."/>
        </authorList>
    </citation>
    <scope>NUCLEOTIDE SEQUENCE [LARGE SCALE GENOMIC DNA]</scope>
    <source>
        <strain evidence="1 2">DT85</strain>
    </source>
</reference>
<accession>A0ABD5ZM32</accession>
<name>A0ABD5ZM32_9EURY</name>
<evidence type="ECO:0000313" key="1">
    <source>
        <dbReference type="EMBL" id="MFC7234520.1"/>
    </source>
</evidence>
<dbReference type="AlphaFoldDB" id="A0ABD5ZM32"/>
<gene>
    <name evidence="1" type="ORF">ACFQJ4_04225</name>
</gene>
<protein>
    <submittedName>
        <fullName evidence="1">Uncharacterized protein</fullName>
    </submittedName>
</protein>
<organism evidence="1 2">
    <name type="scientific">Halosegnis marinus</name>
    <dbReference type="NCBI Taxonomy" id="3034023"/>
    <lineage>
        <taxon>Archaea</taxon>
        <taxon>Methanobacteriati</taxon>
        <taxon>Methanobacteriota</taxon>
        <taxon>Stenosarchaea group</taxon>
        <taxon>Halobacteria</taxon>
        <taxon>Halobacteriales</taxon>
        <taxon>Natronomonadaceae</taxon>
        <taxon>Halosegnis</taxon>
    </lineage>
</organism>
<dbReference type="Proteomes" id="UP001596398">
    <property type="component" value="Unassembled WGS sequence"/>
</dbReference>
<comment type="caution">
    <text evidence="1">The sequence shown here is derived from an EMBL/GenBank/DDBJ whole genome shotgun (WGS) entry which is preliminary data.</text>
</comment>
<keyword evidence="2" id="KW-1185">Reference proteome</keyword>
<evidence type="ECO:0000313" key="2">
    <source>
        <dbReference type="Proteomes" id="UP001596398"/>
    </source>
</evidence>